<dbReference type="Proteomes" id="UP001148018">
    <property type="component" value="Unassembled WGS sequence"/>
</dbReference>
<organism evidence="1 2">
    <name type="scientific">Muraenolepis orangiensis</name>
    <name type="common">Patagonian moray cod</name>
    <dbReference type="NCBI Taxonomy" id="630683"/>
    <lineage>
        <taxon>Eukaryota</taxon>
        <taxon>Metazoa</taxon>
        <taxon>Chordata</taxon>
        <taxon>Craniata</taxon>
        <taxon>Vertebrata</taxon>
        <taxon>Euteleostomi</taxon>
        <taxon>Actinopterygii</taxon>
        <taxon>Neopterygii</taxon>
        <taxon>Teleostei</taxon>
        <taxon>Neoteleostei</taxon>
        <taxon>Acanthomorphata</taxon>
        <taxon>Zeiogadaria</taxon>
        <taxon>Gadariae</taxon>
        <taxon>Gadiformes</taxon>
        <taxon>Muraenolepidoidei</taxon>
        <taxon>Muraenolepididae</taxon>
        <taxon>Muraenolepis</taxon>
    </lineage>
</organism>
<evidence type="ECO:0000313" key="1">
    <source>
        <dbReference type="EMBL" id="KAJ3605454.1"/>
    </source>
</evidence>
<reference evidence="1" key="1">
    <citation type="submission" date="2022-07" db="EMBL/GenBank/DDBJ databases">
        <title>Chromosome-level genome of Muraenolepis orangiensis.</title>
        <authorList>
            <person name="Kim J."/>
        </authorList>
    </citation>
    <scope>NUCLEOTIDE SEQUENCE</scope>
    <source>
        <strain evidence="1">KU_S4_2022</strain>
        <tissue evidence="1">Muscle</tissue>
    </source>
</reference>
<protein>
    <submittedName>
        <fullName evidence="1">Uncharacterized protein</fullName>
    </submittedName>
</protein>
<keyword evidence="2" id="KW-1185">Reference proteome</keyword>
<accession>A0A9Q0INW4</accession>
<evidence type="ECO:0000313" key="2">
    <source>
        <dbReference type="Proteomes" id="UP001148018"/>
    </source>
</evidence>
<proteinExistence type="predicted"/>
<dbReference type="EMBL" id="JANIIK010000043">
    <property type="protein sequence ID" value="KAJ3605454.1"/>
    <property type="molecule type" value="Genomic_DNA"/>
</dbReference>
<dbReference type="OrthoDB" id="8931078at2759"/>
<dbReference type="AlphaFoldDB" id="A0A9Q0INW4"/>
<comment type="caution">
    <text evidence="1">The sequence shown here is derived from an EMBL/GenBank/DDBJ whole genome shotgun (WGS) entry which is preliminary data.</text>
</comment>
<name>A0A9Q0INW4_9TELE</name>
<gene>
    <name evidence="1" type="ORF">NHX12_027500</name>
</gene>
<sequence length="121" mass="13387">MVSSETPPLSIRHRTRIAPDPDVKVEKVFLAVGQQIGFDKLAYASRMNKAVVVFLKEIDAVSQRVESGVVIRDSLRFVSLLALPSSRVTVWSQVYRRLSLTWPSNRSYGGSGGSGSLHSER</sequence>